<name>A0A3D8SZF0_9HELO</name>
<dbReference type="SUPFAM" id="SSF51445">
    <property type="entry name" value="(Trans)glycosidases"/>
    <property type="match status" value="1"/>
</dbReference>
<dbReference type="CDD" id="cd14791">
    <property type="entry name" value="GH36"/>
    <property type="match status" value="1"/>
</dbReference>
<dbReference type="EC" id="3.2.1.22" evidence="2"/>
<organism evidence="3 4">
    <name type="scientific">Coleophoma crateriformis</name>
    <dbReference type="NCBI Taxonomy" id="565419"/>
    <lineage>
        <taxon>Eukaryota</taxon>
        <taxon>Fungi</taxon>
        <taxon>Dikarya</taxon>
        <taxon>Ascomycota</taxon>
        <taxon>Pezizomycotina</taxon>
        <taxon>Leotiomycetes</taxon>
        <taxon>Helotiales</taxon>
        <taxon>Dermateaceae</taxon>
        <taxon>Coleophoma</taxon>
    </lineage>
</organism>
<comment type="caution">
    <text evidence="3">The sequence shown here is derived from an EMBL/GenBank/DDBJ whole genome shotgun (WGS) entry which is preliminary data.</text>
</comment>
<accession>A0A3D8SZF0</accession>
<evidence type="ECO:0000256" key="1">
    <source>
        <dbReference type="ARBA" id="ARBA00001255"/>
    </source>
</evidence>
<dbReference type="Proteomes" id="UP000256328">
    <property type="component" value="Unassembled WGS sequence"/>
</dbReference>
<comment type="catalytic activity">
    <reaction evidence="1">
        <text>Hydrolysis of terminal, non-reducing alpha-D-galactose residues in alpha-D-galactosides, including galactose oligosaccharides, galactomannans and galactolipids.</text>
        <dbReference type="EC" id="3.2.1.22"/>
    </reaction>
</comment>
<protein>
    <recommendedName>
        <fullName evidence="2">alpha-galactosidase</fullName>
        <ecNumber evidence="2">3.2.1.22</ecNumber>
    </recommendedName>
</protein>
<proteinExistence type="predicted"/>
<dbReference type="GO" id="GO:0004557">
    <property type="term" value="F:alpha-galactosidase activity"/>
    <property type="evidence" value="ECO:0007669"/>
    <property type="project" value="UniProtKB-EC"/>
</dbReference>
<dbReference type="AlphaFoldDB" id="A0A3D8SZF0"/>
<keyword evidence="4" id="KW-1185">Reference proteome</keyword>
<evidence type="ECO:0000313" key="4">
    <source>
        <dbReference type="Proteomes" id="UP000256328"/>
    </source>
</evidence>
<dbReference type="InterPro" id="IPR013785">
    <property type="entry name" value="Aldolase_TIM"/>
</dbReference>
<dbReference type="GO" id="GO:0016052">
    <property type="term" value="P:carbohydrate catabolic process"/>
    <property type="evidence" value="ECO:0007669"/>
    <property type="project" value="InterPro"/>
</dbReference>
<evidence type="ECO:0000313" key="3">
    <source>
        <dbReference type="EMBL" id="RDW91692.1"/>
    </source>
</evidence>
<reference evidence="3 4" key="1">
    <citation type="journal article" date="2018" name="IMA Fungus">
        <title>IMA Genome-F 9: Draft genome sequence of Annulohypoxylon stygium, Aspergillus mulundensis, Berkeleyomyces basicola (syn. Thielaviopsis basicola), Ceratocystis smalleyi, two Cercospora beticola strains, Coleophoma cylindrospora, Fusarium fracticaudum, Phialophora cf. hyalina, and Morchella septimelata.</title>
        <authorList>
            <person name="Wingfield B.D."/>
            <person name="Bills G.F."/>
            <person name="Dong Y."/>
            <person name="Huang W."/>
            <person name="Nel W.J."/>
            <person name="Swalarsk-Parry B.S."/>
            <person name="Vaghefi N."/>
            <person name="Wilken P.M."/>
            <person name="An Z."/>
            <person name="de Beer Z.W."/>
            <person name="De Vos L."/>
            <person name="Chen L."/>
            <person name="Duong T.A."/>
            <person name="Gao Y."/>
            <person name="Hammerbacher A."/>
            <person name="Kikkert J.R."/>
            <person name="Li Y."/>
            <person name="Li H."/>
            <person name="Li K."/>
            <person name="Li Q."/>
            <person name="Liu X."/>
            <person name="Ma X."/>
            <person name="Naidoo K."/>
            <person name="Pethybridge S.J."/>
            <person name="Sun J."/>
            <person name="Steenkamp E.T."/>
            <person name="van der Nest M.A."/>
            <person name="van Wyk S."/>
            <person name="Wingfield M.J."/>
            <person name="Xiong C."/>
            <person name="Yue Q."/>
            <person name="Zhang X."/>
        </authorList>
    </citation>
    <scope>NUCLEOTIDE SEQUENCE [LARGE SCALE GENOMIC DNA]</scope>
    <source>
        <strain evidence="3 4">BP5796</strain>
    </source>
</reference>
<dbReference type="InterPro" id="IPR038417">
    <property type="entry name" value="Alpga-gal_N_sf"/>
</dbReference>
<dbReference type="Gene3D" id="3.20.20.70">
    <property type="entry name" value="Aldolase class I"/>
    <property type="match status" value="1"/>
</dbReference>
<dbReference type="OrthoDB" id="5795902at2759"/>
<gene>
    <name evidence="3" type="ORF">BP5796_02857</name>
</gene>
<dbReference type="EMBL" id="PDLN01000003">
    <property type="protein sequence ID" value="RDW91692.1"/>
    <property type="molecule type" value="Genomic_DNA"/>
</dbReference>
<dbReference type="InterPro" id="IPR017853">
    <property type="entry name" value="GH"/>
</dbReference>
<sequence>MAQLIEYSGAWRWELGNFLENLYIVAGGPTDHEQWTKHLAPGESFTSVPVALAIVLGNCEAAFDPMTEHRRRIRRKYTDNENLPIIFDYMNCSIGNPTEEKVEKLIRPAQEYTEDPDWWETVGAWEPSRVRFPSGLQTLLGKIKATGMIPGLWLEPEVIGVKSTDLDLLPNEVYFQRFGALRARLDTIIDRLVLEYRVGYFKLDYNIDVTQGTELNATSPGDGMLEHRRAYISWINGIYNRFPDLVLESYSSGAQRLDYHMLATYSIQSTSDQQDSVLYAAISVAVPTALTPEQSASWAYPQPDWTDEMISFTIINSLLGRVHLSGRLDLLSDS</sequence>
<evidence type="ECO:0000256" key="2">
    <source>
        <dbReference type="ARBA" id="ARBA00012755"/>
    </source>
</evidence>
<dbReference type="InterPro" id="IPR002252">
    <property type="entry name" value="Glyco_hydro_36"/>
</dbReference>
<dbReference type="Gene3D" id="2.70.98.60">
    <property type="entry name" value="alpha-galactosidase from lactobacil brevis"/>
    <property type="match status" value="1"/>
</dbReference>